<dbReference type="HOGENOM" id="CLU_2851339_0_0_1"/>
<dbReference type="Proteomes" id="UP000023623">
    <property type="component" value="Unassembled WGS sequence"/>
</dbReference>
<evidence type="ECO:0000313" key="1">
    <source>
        <dbReference type="EMBL" id="EZF76183.1"/>
    </source>
</evidence>
<accession>A0A022Y0T4</accession>
<name>A0A022Y0T4_TRISD</name>
<proteinExistence type="predicted"/>
<dbReference type="EMBL" id="KK208786">
    <property type="protein sequence ID" value="EZF76183.1"/>
    <property type="molecule type" value="Genomic_DNA"/>
</dbReference>
<organism evidence="1 2">
    <name type="scientific">Trichophyton soudanense CBS 452.61</name>
    <dbReference type="NCBI Taxonomy" id="1215331"/>
    <lineage>
        <taxon>Eukaryota</taxon>
        <taxon>Fungi</taxon>
        <taxon>Dikarya</taxon>
        <taxon>Ascomycota</taxon>
        <taxon>Pezizomycotina</taxon>
        <taxon>Eurotiomycetes</taxon>
        <taxon>Eurotiomycetidae</taxon>
        <taxon>Onygenales</taxon>
        <taxon>Arthrodermataceae</taxon>
        <taxon>Trichophyton</taxon>
    </lineage>
</organism>
<keyword evidence="2" id="KW-1185">Reference proteome</keyword>
<protein>
    <submittedName>
        <fullName evidence="1">Uncharacterized protein</fullName>
    </submittedName>
</protein>
<evidence type="ECO:0000313" key="2">
    <source>
        <dbReference type="Proteomes" id="UP000023623"/>
    </source>
</evidence>
<dbReference type="AlphaFoldDB" id="A0A022Y0T4"/>
<sequence length="65" mass="7557">MNAALDHLHKVILSPYTEDSPPVIIMFQELLEASIEQIRNTKWVQERFTVTLIPVDSTPHMERLL</sequence>
<gene>
    <name evidence="1" type="ORF">H105_02433</name>
</gene>
<reference evidence="1 2" key="1">
    <citation type="submission" date="2014-02" db="EMBL/GenBank/DDBJ databases">
        <title>The Genome Sequence of Trichophyton rubrum (morphotype soudanense) CBS 452.61.</title>
        <authorList>
            <consortium name="The Broad Institute Genomics Platform"/>
            <person name="Cuomo C.A."/>
            <person name="White T.C."/>
            <person name="Graser Y."/>
            <person name="Martinez-Rossi N."/>
            <person name="Heitman J."/>
            <person name="Young S.K."/>
            <person name="Zeng Q."/>
            <person name="Gargeya S."/>
            <person name="Abouelleil A."/>
            <person name="Alvarado L."/>
            <person name="Chapman S.B."/>
            <person name="Gainer-Dewar J."/>
            <person name="Goldberg J."/>
            <person name="Griggs A."/>
            <person name="Gujja S."/>
            <person name="Hansen M."/>
            <person name="Howarth C."/>
            <person name="Imamovic A."/>
            <person name="Larimer J."/>
            <person name="Martinez D."/>
            <person name="Murphy C."/>
            <person name="Pearson M.D."/>
            <person name="Persinoti G."/>
            <person name="Poon T."/>
            <person name="Priest M."/>
            <person name="Roberts A.D."/>
            <person name="Saif S."/>
            <person name="Shea T.D."/>
            <person name="Sykes S.N."/>
            <person name="Wortman J."/>
            <person name="Nusbaum C."/>
            <person name="Birren B."/>
        </authorList>
    </citation>
    <scope>NUCLEOTIDE SEQUENCE [LARGE SCALE GENOMIC DNA]</scope>
    <source>
        <strain evidence="1 2">CBS 452.61</strain>
    </source>
</reference>